<protein>
    <submittedName>
        <fullName evidence="2">9526_t:CDS:1</fullName>
    </submittedName>
</protein>
<dbReference type="InterPro" id="IPR036444">
    <property type="entry name" value="PLipase_A2_dom_sf"/>
</dbReference>
<name>A0A9N8WMK0_9GLOM</name>
<evidence type="ECO:0000313" key="2">
    <source>
        <dbReference type="EMBL" id="CAG8492343.1"/>
    </source>
</evidence>
<dbReference type="Gene3D" id="1.20.90.10">
    <property type="entry name" value="Phospholipase A2 domain"/>
    <property type="match status" value="1"/>
</dbReference>
<keyword evidence="3" id="KW-1185">Reference proteome</keyword>
<dbReference type="GO" id="GO:0006644">
    <property type="term" value="P:phospholipid metabolic process"/>
    <property type="evidence" value="ECO:0007669"/>
    <property type="project" value="InterPro"/>
</dbReference>
<accession>A0A9N8WMK0</accession>
<dbReference type="EMBL" id="CAJVPI010000162">
    <property type="protein sequence ID" value="CAG8492343.1"/>
    <property type="molecule type" value="Genomic_DNA"/>
</dbReference>
<dbReference type="AlphaFoldDB" id="A0A9N8WMK0"/>
<keyword evidence="1" id="KW-0732">Signal</keyword>
<dbReference type="OrthoDB" id="5120271at2759"/>
<organism evidence="2 3">
    <name type="scientific">Paraglomus brasilianum</name>
    <dbReference type="NCBI Taxonomy" id="144538"/>
    <lineage>
        <taxon>Eukaryota</taxon>
        <taxon>Fungi</taxon>
        <taxon>Fungi incertae sedis</taxon>
        <taxon>Mucoromycota</taxon>
        <taxon>Glomeromycotina</taxon>
        <taxon>Glomeromycetes</taxon>
        <taxon>Paraglomerales</taxon>
        <taxon>Paraglomeraceae</taxon>
        <taxon>Paraglomus</taxon>
    </lineage>
</organism>
<gene>
    <name evidence="2" type="ORF">PBRASI_LOCUS2174</name>
</gene>
<comment type="caution">
    <text evidence="2">The sequence shown here is derived from an EMBL/GenBank/DDBJ whole genome shotgun (WGS) entry which is preliminary data.</text>
</comment>
<dbReference type="Proteomes" id="UP000789739">
    <property type="component" value="Unassembled WGS sequence"/>
</dbReference>
<sequence length="146" mass="16842">MIAIRIALLFLLFTSISAFPALVYRRQNTLEQRTDAILFDFSIQDFLNAKAANSPDFDFTDDGCSDAPDHPDGFNFLPGCQRHDFGYRNYKKQGRFTEDNRGKIDNNLKKDLYNECAQYSELKSVECRRIADIYFNAVRTFGNLDV</sequence>
<dbReference type="InterPro" id="IPR015141">
    <property type="entry name" value="PLipase_A2_prok/fun"/>
</dbReference>
<evidence type="ECO:0000313" key="3">
    <source>
        <dbReference type="Proteomes" id="UP000789739"/>
    </source>
</evidence>
<dbReference type="SUPFAM" id="SSF48619">
    <property type="entry name" value="Phospholipase A2, PLA2"/>
    <property type="match status" value="1"/>
</dbReference>
<proteinExistence type="predicted"/>
<feature type="signal peptide" evidence="1">
    <location>
        <begin position="1"/>
        <end position="18"/>
    </location>
</feature>
<evidence type="ECO:0000256" key="1">
    <source>
        <dbReference type="SAM" id="SignalP"/>
    </source>
</evidence>
<dbReference type="Pfam" id="PF09056">
    <property type="entry name" value="Phospholip_A2_3"/>
    <property type="match status" value="1"/>
</dbReference>
<dbReference type="GO" id="GO:0050482">
    <property type="term" value="P:arachidonate secretion"/>
    <property type="evidence" value="ECO:0007669"/>
    <property type="project" value="InterPro"/>
</dbReference>
<feature type="chain" id="PRO_5040155113" evidence="1">
    <location>
        <begin position="19"/>
        <end position="146"/>
    </location>
</feature>
<reference evidence="2" key="1">
    <citation type="submission" date="2021-06" db="EMBL/GenBank/DDBJ databases">
        <authorList>
            <person name="Kallberg Y."/>
            <person name="Tangrot J."/>
            <person name="Rosling A."/>
        </authorList>
    </citation>
    <scope>NUCLEOTIDE SEQUENCE</scope>
    <source>
        <strain evidence="2">BR232B</strain>
    </source>
</reference>
<dbReference type="GO" id="GO:0004623">
    <property type="term" value="F:phospholipase A2 activity"/>
    <property type="evidence" value="ECO:0007669"/>
    <property type="project" value="InterPro"/>
</dbReference>